<organism evidence="1">
    <name type="scientific">marine sediment metagenome</name>
    <dbReference type="NCBI Taxonomy" id="412755"/>
    <lineage>
        <taxon>unclassified sequences</taxon>
        <taxon>metagenomes</taxon>
        <taxon>ecological metagenomes</taxon>
    </lineage>
</organism>
<evidence type="ECO:0000313" key="1">
    <source>
        <dbReference type="EMBL" id="GAG00508.1"/>
    </source>
</evidence>
<name>X0UJI6_9ZZZZ</name>
<accession>X0UJI6</accession>
<gene>
    <name evidence="1" type="ORF">S01H1_37797</name>
</gene>
<feature type="non-terminal residue" evidence="1">
    <location>
        <position position="1"/>
    </location>
</feature>
<proteinExistence type="predicted"/>
<reference evidence="1" key="1">
    <citation type="journal article" date="2014" name="Front. Microbiol.">
        <title>High frequency of phylogenetically diverse reductive dehalogenase-homologous genes in deep subseafloor sedimentary metagenomes.</title>
        <authorList>
            <person name="Kawai M."/>
            <person name="Futagami T."/>
            <person name="Toyoda A."/>
            <person name="Takaki Y."/>
            <person name="Nishi S."/>
            <person name="Hori S."/>
            <person name="Arai W."/>
            <person name="Tsubouchi T."/>
            <person name="Morono Y."/>
            <person name="Uchiyama I."/>
            <person name="Ito T."/>
            <person name="Fujiyama A."/>
            <person name="Inagaki F."/>
            <person name="Takami H."/>
        </authorList>
    </citation>
    <scope>NUCLEOTIDE SEQUENCE</scope>
    <source>
        <strain evidence="1">Expedition CK06-06</strain>
    </source>
</reference>
<sequence length="33" mass="3969">RPSILNEIHSVLKYKYETMIDKENSTIYVGRRN</sequence>
<dbReference type="AlphaFoldDB" id="X0UJI6"/>
<protein>
    <submittedName>
        <fullName evidence="1">Uncharacterized protein</fullName>
    </submittedName>
</protein>
<comment type="caution">
    <text evidence="1">The sequence shown here is derived from an EMBL/GenBank/DDBJ whole genome shotgun (WGS) entry which is preliminary data.</text>
</comment>
<dbReference type="EMBL" id="BARS01023751">
    <property type="protein sequence ID" value="GAG00508.1"/>
    <property type="molecule type" value="Genomic_DNA"/>
</dbReference>